<feature type="domain" description="Glycosyl hydrolase family 13 catalytic" evidence="5">
    <location>
        <begin position="869"/>
        <end position="1263"/>
    </location>
</feature>
<dbReference type="InterPro" id="IPR011701">
    <property type="entry name" value="MFS"/>
</dbReference>
<reference evidence="6 7" key="1">
    <citation type="submission" date="2020-03" db="EMBL/GenBank/DDBJ databases">
        <title>Draft Genome Sequence of Cudoniella acicularis.</title>
        <authorList>
            <person name="Buettner E."/>
            <person name="Kellner H."/>
        </authorList>
    </citation>
    <scope>NUCLEOTIDE SEQUENCE [LARGE SCALE GENOMIC DNA]</scope>
    <source>
        <strain evidence="6 7">DSM 108380</strain>
    </source>
</reference>
<feature type="transmembrane region" description="Helical" evidence="4">
    <location>
        <begin position="669"/>
        <end position="690"/>
    </location>
</feature>
<feature type="transmembrane region" description="Helical" evidence="4">
    <location>
        <begin position="119"/>
        <end position="139"/>
    </location>
</feature>
<evidence type="ECO:0000256" key="4">
    <source>
        <dbReference type="SAM" id="Phobius"/>
    </source>
</evidence>
<feature type="region of interest" description="Disordered" evidence="3">
    <location>
        <begin position="1"/>
        <end position="25"/>
    </location>
</feature>
<organism evidence="6 7">
    <name type="scientific">Cudoniella acicularis</name>
    <dbReference type="NCBI Taxonomy" id="354080"/>
    <lineage>
        <taxon>Eukaryota</taxon>
        <taxon>Fungi</taxon>
        <taxon>Dikarya</taxon>
        <taxon>Ascomycota</taxon>
        <taxon>Pezizomycotina</taxon>
        <taxon>Leotiomycetes</taxon>
        <taxon>Helotiales</taxon>
        <taxon>Tricladiaceae</taxon>
        <taxon>Cudoniella</taxon>
    </lineage>
</organism>
<evidence type="ECO:0000256" key="3">
    <source>
        <dbReference type="SAM" id="MobiDB-lite"/>
    </source>
</evidence>
<dbReference type="InterPro" id="IPR006047">
    <property type="entry name" value="GH13_cat_dom"/>
</dbReference>
<feature type="transmembrane region" description="Helical" evidence="4">
    <location>
        <begin position="218"/>
        <end position="240"/>
    </location>
</feature>
<dbReference type="CDD" id="cd11318">
    <property type="entry name" value="AmyAc_bac_fung_AmyA"/>
    <property type="match status" value="1"/>
</dbReference>
<dbReference type="InterPro" id="IPR049326">
    <property type="entry name" value="Rhodopsin_dom_fungi"/>
</dbReference>
<dbReference type="Proteomes" id="UP000566819">
    <property type="component" value="Unassembled WGS sequence"/>
</dbReference>
<dbReference type="NCBIfam" id="NF006969">
    <property type="entry name" value="PRK09441.1-2"/>
    <property type="match status" value="1"/>
</dbReference>
<dbReference type="GO" id="GO:0004553">
    <property type="term" value="F:hydrolase activity, hydrolyzing O-glycosyl compounds"/>
    <property type="evidence" value="ECO:0007669"/>
    <property type="project" value="InterPro"/>
</dbReference>
<dbReference type="Pfam" id="PF09154">
    <property type="entry name" value="Alpha-amy_C_pro"/>
    <property type="match status" value="1"/>
</dbReference>
<dbReference type="InterPro" id="IPR017853">
    <property type="entry name" value="GH"/>
</dbReference>
<dbReference type="GO" id="GO:0022857">
    <property type="term" value="F:transmembrane transporter activity"/>
    <property type="evidence" value="ECO:0007669"/>
    <property type="project" value="InterPro"/>
</dbReference>
<keyword evidence="4" id="KW-1133">Transmembrane helix</keyword>
<dbReference type="EMBL" id="JAAMPI010000058">
    <property type="protein sequence ID" value="KAF4636596.1"/>
    <property type="molecule type" value="Genomic_DNA"/>
</dbReference>
<feature type="transmembrane region" description="Helical" evidence="4">
    <location>
        <begin position="403"/>
        <end position="423"/>
    </location>
</feature>
<feature type="transmembrane region" description="Helical" evidence="4">
    <location>
        <begin position="154"/>
        <end position="172"/>
    </location>
</feature>
<feature type="transmembrane region" description="Helical" evidence="4">
    <location>
        <begin position="721"/>
        <end position="742"/>
    </location>
</feature>
<dbReference type="Gene3D" id="2.60.40.1180">
    <property type="entry name" value="Golgi alpha-mannosidase II"/>
    <property type="match status" value="1"/>
</dbReference>
<feature type="region of interest" description="Disordered" evidence="3">
    <location>
        <begin position="305"/>
        <end position="347"/>
    </location>
</feature>
<dbReference type="OrthoDB" id="546893at2759"/>
<gene>
    <name evidence="6" type="ORF">G7Y89_g1482</name>
</gene>
<dbReference type="GO" id="GO:0005975">
    <property type="term" value="P:carbohydrate metabolic process"/>
    <property type="evidence" value="ECO:0007669"/>
    <property type="project" value="InterPro"/>
</dbReference>
<keyword evidence="4" id="KW-0812">Transmembrane</keyword>
<dbReference type="GO" id="GO:0005886">
    <property type="term" value="C:plasma membrane"/>
    <property type="evidence" value="ECO:0007669"/>
    <property type="project" value="UniProtKB-SubCell"/>
</dbReference>
<proteinExistence type="predicted"/>
<dbReference type="Pfam" id="PF20684">
    <property type="entry name" value="Fung_rhodopsin"/>
    <property type="match status" value="1"/>
</dbReference>
<keyword evidence="4" id="KW-0472">Membrane</keyword>
<comment type="caution">
    <text evidence="6">The sequence shown here is derived from an EMBL/GenBank/DDBJ whole genome shotgun (WGS) entry which is preliminary data.</text>
</comment>
<dbReference type="SUPFAM" id="SSF103473">
    <property type="entry name" value="MFS general substrate transporter"/>
    <property type="match status" value="1"/>
</dbReference>
<dbReference type="Gene3D" id="1.20.1250.20">
    <property type="entry name" value="MFS general substrate transporter like domains"/>
    <property type="match status" value="2"/>
</dbReference>
<dbReference type="SUPFAM" id="SSF51445">
    <property type="entry name" value="(Trans)glycosidases"/>
    <property type="match status" value="1"/>
</dbReference>
<dbReference type="PANTHER" id="PTHR43702">
    <property type="entry name" value="L-FUCOSE-PROTON SYMPORTER"/>
    <property type="match status" value="1"/>
</dbReference>
<evidence type="ECO:0000313" key="6">
    <source>
        <dbReference type="EMBL" id="KAF4636596.1"/>
    </source>
</evidence>
<dbReference type="InterPro" id="IPR015237">
    <property type="entry name" value="Alpha-amylase_C_pro"/>
</dbReference>
<dbReference type="InterPro" id="IPR036259">
    <property type="entry name" value="MFS_trans_sf"/>
</dbReference>
<protein>
    <recommendedName>
        <fullName evidence="5">Glycosyl hydrolase family 13 catalytic domain-containing protein</fullName>
    </recommendedName>
</protein>
<comment type="subcellular location">
    <subcellularLocation>
        <location evidence="1">Cell inner membrane</location>
        <topology evidence="1">Multi-pass membrane protein</topology>
    </subcellularLocation>
</comment>
<feature type="transmembrane region" description="Helical" evidence="4">
    <location>
        <begin position="443"/>
        <end position="465"/>
    </location>
</feature>
<accession>A0A8H4W7V4</accession>
<dbReference type="Gene3D" id="2.40.30.140">
    <property type="match status" value="1"/>
</dbReference>
<feature type="transmembrane region" description="Helical" evidence="4">
    <location>
        <begin position="572"/>
        <end position="593"/>
    </location>
</feature>
<dbReference type="Pfam" id="PF07690">
    <property type="entry name" value="MFS_1"/>
    <property type="match status" value="1"/>
</dbReference>
<keyword evidence="2" id="KW-1003">Cell membrane</keyword>
<name>A0A8H4W7V4_9HELO</name>
<dbReference type="SUPFAM" id="SSF51011">
    <property type="entry name" value="Glycosyl hydrolase domain"/>
    <property type="match status" value="1"/>
</dbReference>
<sequence>MRSLIPSGGVCEEAAGEETSTRVSTRPYGYIPPAKSQLQIHHLFTNSRTPKDAVSRTPTTRENIHRELRFDQITPRTIGGVWNGYIPLATSHSSNRPKPRPNTISMADTSGFPSRGKSVCIVTTSTFVLTTVFVVSRLVSRFGILKSRTAADDWFIILAWFLAFGLSFSIDWGTAKGLGRHDANIPESWVPSLRRSEYAFTILYFLLGMRLPQRQKTILVFTFGLGIFVTIVDVIRIYYLQQASSDQITAYARLGTSVDFAWNASAALMWSAIEVNVGIICACIPTLKPLIKLILPSMITDHTRSSQEKSGSFSSQLNAQPHERLPSVAESSPRFRPLPHAQPGGNQEHEMDMMDFLTTPDTPHPNIARSQTAHAAATENTVYFGFVNMKKPKSMLKTRGMECFKYCTAVTILFFLWGFSYGLLNTLNNEISAIAHQSVGQTLGLTTAYFGAYFFGAMTVGQWVLRCYGFKATFITGLCIYGTGTLMFWPSAVLMSFPGFIISNFVVGFGLSVLETAANPFLALCGPSQSGEFRLLMAQGVQAVASVVSQLLAEKVLFNGIMENSSLIDVQWTYLAVALFTVILALFFYYMPLPEATDTDLQRQSDDLGIYREEAVFSPKLRLIYTTLGLAVFAQFCYVAAQESMSVWFETVLADLSITTPLTLNADNYVLVGLTTFAVGRFLFAFLCLFIPSRILLLIAFAGCIIFSTLTMSLRLNANGIAGPALVFFFFEGPVWPMVYAIGLRGQGKSTKFAAACITAARAEVLLRHYRLVLIRAETCIKRAVRRVLLRLSLRPATPPPSILLHKDKFLSLFPAHGLVSPPEMTQRSVLPIEMESSTPAATAHRPRITTYRSEENITSGSESCITNQTMFQGFEWYCPSNNKHWQLLAAAVPHLAALGITSMWIPPATKSACRDSNGYSPYDLYDLGEFNQKGARCTKWGAKEDLVDFVEVANSHGVGIIFDAVLNHKAGADYAEPVLAVKVDPEDRMKAIGKPELIEAWTGFDFKGRAGAYSSMRWNKDDFTGVDHDNKTKTNAVWQFENKKWAEDVDEELGNYDYLMFADIDHTSPSVREDLFNWVQWLSSQLKLGGLRLDAIKHYSANFLRDLFLYIDQSVDRDWFIVGEYWRDDSEVLAQYIEYMNNRISLFDVKLLGNFSRLSLMNENADLRTVFNGSLAALKPKNTVTFVANHDTQVGRSFEVSIAPYFIPIAYTLILLRSDAGLPCIFYADIYGSLGPTSNGNHNNSIPPTSGGLVLPKLILARKMYAYGSQMDFFDQPDCIGFTRLGHPSQSGGAGLAVLVSNGWEVKTKRMNVGRLHAGEIWTDVLRWCWGEVVIDEDGWGVFRVGPRSVSVWVSETARGRERLDELVFDHHFFNFKDVDSIKVKPEKKNPKKLRLKKSYPDWLRPEANSEVDIKDPPGELHS</sequence>
<keyword evidence="7" id="KW-1185">Reference proteome</keyword>
<evidence type="ECO:0000259" key="5">
    <source>
        <dbReference type="SMART" id="SM00642"/>
    </source>
</evidence>
<feature type="transmembrane region" description="Helical" evidence="4">
    <location>
        <begin position="695"/>
        <end position="715"/>
    </location>
</feature>
<evidence type="ECO:0000256" key="1">
    <source>
        <dbReference type="ARBA" id="ARBA00004429"/>
    </source>
</evidence>
<dbReference type="SMART" id="SM00642">
    <property type="entry name" value="Aamy"/>
    <property type="match status" value="1"/>
</dbReference>
<evidence type="ECO:0000313" key="7">
    <source>
        <dbReference type="Proteomes" id="UP000566819"/>
    </source>
</evidence>
<dbReference type="NCBIfam" id="NF006968">
    <property type="entry name" value="PRK09441.1-1"/>
    <property type="match status" value="1"/>
</dbReference>
<dbReference type="Pfam" id="PF00128">
    <property type="entry name" value="Alpha-amylase"/>
    <property type="match status" value="1"/>
</dbReference>
<dbReference type="InterPro" id="IPR013780">
    <property type="entry name" value="Glyco_hydro_b"/>
</dbReference>
<dbReference type="PANTHER" id="PTHR43702:SF13">
    <property type="entry name" value="MONOSACCHARIDE TRANSPORTER, PUTATIVE (AFU_ORTHOLOGUE AFUA_4G06630)-RELATED"/>
    <property type="match status" value="1"/>
</dbReference>
<dbReference type="Gene3D" id="3.20.20.80">
    <property type="entry name" value="Glycosidases"/>
    <property type="match status" value="1"/>
</dbReference>
<feature type="transmembrane region" description="Helical" evidence="4">
    <location>
        <begin position="472"/>
        <end position="489"/>
    </location>
</feature>
<evidence type="ECO:0000256" key="2">
    <source>
        <dbReference type="ARBA" id="ARBA00022475"/>
    </source>
</evidence>
<dbReference type="InterPro" id="IPR050375">
    <property type="entry name" value="MFS_TsgA-like"/>
</dbReference>